<name>G0WFU4_NAUDC</name>
<dbReference type="GO" id="GO:0005634">
    <property type="term" value="C:nucleus"/>
    <property type="evidence" value="ECO:0007669"/>
    <property type="project" value="TreeGrafter"/>
</dbReference>
<dbReference type="GO" id="GO:0019901">
    <property type="term" value="F:protein kinase binding"/>
    <property type="evidence" value="ECO:0007669"/>
    <property type="project" value="InterPro"/>
</dbReference>
<dbReference type="AlphaFoldDB" id="G0WFU4"/>
<dbReference type="GO" id="GO:0000307">
    <property type="term" value="C:cyclin-dependent protein kinase holoenzyme complex"/>
    <property type="evidence" value="ECO:0007669"/>
    <property type="project" value="UniProtKB-ARBA"/>
</dbReference>
<dbReference type="Gene3D" id="1.10.472.10">
    <property type="entry name" value="Cyclin-like"/>
    <property type="match status" value="1"/>
</dbReference>
<accession>G0WFU4</accession>
<dbReference type="GO" id="GO:0016538">
    <property type="term" value="F:cyclin-dependent protein serine/threonine kinase regulator activity"/>
    <property type="evidence" value="ECO:0007669"/>
    <property type="project" value="TreeGrafter"/>
</dbReference>
<proteinExistence type="predicted"/>
<dbReference type="STRING" id="1071378.G0WFU4"/>
<evidence type="ECO:0000313" key="2">
    <source>
        <dbReference type="EMBL" id="CCD26655.1"/>
    </source>
</evidence>
<dbReference type="InterPro" id="IPR013922">
    <property type="entry name" value="Cyclin_PHO80-like"/>
</dbReference>
<evidence type="ECO:0000256" key="1">
    <source>
        <dbReference type="SAM" id="MobiDB-lite"/>
    </source>
</evidence>
<evidence type="ECO:0000313" key="3">
    <source>
        <dbReference type="Proteomes" id="UP000000689"/>
    </source>
</evidence>
<dbReference type="EMBL" id="HE580275">
    <property type="protein sequence ID" value="CCD26655.1"/>
    <property type="molecule type" value="Genomic_DNA"/>
</dbReference>
<dbReference type="RefSeq" id="XP_003671898.1">
    <property type="nucleotide sequence ID" value="XM_003671850.1"/>
</dbReference>
<sequence length="543" mass="62405">MSDQEGERNNGTTAIEQRIPSKLDLNQVSDGNFDIDMDLFYHEIRRPFQLPLNPDFLKSNNNFSELSDGLNSTTGSTPFNLLNNDTIKDVYDDRNEKKVRFNDNYGEAGEDGLNTIMAPNPTKLMSRNMNNDDHDGNDNYNHNHHHHGKKDVEDLLRSASQVNNYITENLEKIDTFRKDLLSEKSLYRIFDDTPTTRPSTRSTFGDTNIDSMDSLITTSHHSRTNIFSHMSMSQFESRSRSRSPSLSPPPMIRSNSHEIENHLRVASPFNLSRSISRQNNNTNNTLDNHNFFMNKNDSLIDGIDTISNDISNFSIQHSPEFNHETLQFENLEKPIKRILSSHNSNGTTDEDTSLLSADALNKYSNDFIEIPPQEALNNLKETFSIFLKLSKNDIQENEAASDSTMIRYSNFKMKSLPSLTFELYLDRIHTKCEYDSHIYLIATYLLQTLFLERDSTSNSLKLKMKLESTETHRLIIATIRISTKLLEDHVHSHEYFCKVCGISKKLLSKLEISLLLCLKNEKLLMTKNKMIASILILKELRTI</sequence>
<feature type="region of interest" description="Disordered" evidence="1">
    <location>
        <begin position="230"/>
        <end position="254"/>
    </location>
</feature>
<protein>
    <submittedName>
        <fullName evidence="2">Uncharacterized protein</fullName>
    </submittedName>
</protein>
<keyword evidence="3" id="KW-1185">Reference proteome</keyword>
<dbReference type="Proteomes" id="UP000000689">
    <property type="component" value="Chromosome 9"/>
</dbReference>
<dbReference type="GeneID" id="11493509"/>
<feature type="region of interest" description="Disordered" evidence="1">
    <location>
        <begin position="129"/>
        <end position="150"/>
    </location>
</feature>
<dbReference type="PANTHER" id="PTHR15615">
    <property type="match status" value="1"/>
</dbReference>
<dbReference type="OrthoDB" id="5304883at2759"/>
<dbReference type="KEGG" id="ndi:NDAI_0I00860"/>
<dbReference type="HOGENOM" id="CLU_043984_0_0_1"/>
<gene>
    <name evidence="2" type="primary">NDAI0I00860</name>
    <name evidence="2" type="ordered locus">NDAI_0I00860</name>
</gene>
<dbReference type="PANTHER" id="PTHR15615:SF123">
    <property type="entry name" value="PHO85 CYCLIN-10-RELATED"/>
    <property type="match status" value="1"/>
</dbReference>
<dbReference type="eggNOG" id="KOG1674">
    <property type="taxonomic scope" value="Eukaryota"/>
</dbReference>
<organism evidence="2 3">
    <name type="scientific">Naumovozyma dairenensis (strain ATCC 10597 / BCRC 20456 / CBS 421 / NBRC 0211 / NRRL Y-12639)</name>
    <name type="common">Saccharomyces dairenensis</name>
    <dbReference type="NCBI Taxonomy" id="1071378"/>
    <lineage>
        <taxon>Eukaryota</taxon>
        <taxon>Fungi</taxon>
        <taxon>Dikarya</taxon>
        <taxon>Ascomycota</taxon>
        <taxon>Saccharomycotina</taxon>
        <taxon>Saccharomycetes</taxon>
        <taxon>Saccharomycetales</taxon>
        <taxon>Saccharomycetaceae</taxon>
        <taxon>Naumovozyma</taxon>
    </lineage>
</organism>
<dbReference type="Pfam" id="PF08613">
    <property type="entry name" value="Cyclin"/>
    <property type="match status" value="1"/>
</dbReference>
<reference evidence="2 3" key="1">
    <citation type="journal article" date="2011" name="Proc. Natl. Acad. Sci. U.S.A.">
        <title>Evolutionary erosion of yeast sex chromosomes by mating-type switching accidents.</title>
        <authorList>
            <person name="Gordon J.L."/>
            <person name="Armisen D."/>
            <person name="Proux-Wera E."/>
            <person name="Oheigeartaigh S.S."/>
            <person name="Byrne K.P."/>
            <person name="Wolfe K.H."/>
        </authorList>
    </citation>
    <scope>NUCLEOTIDE SEQUENCE [LARGE SCALE GENOMIC DNA]</scope>
    <source>
        <strain evidence="3">ATCC 10597 / BCRC 20456 / CBS 421 / NBRC 0211 / NRRL Y-12639</strain>
    </source>
</reference>